<comment type="caution">
    <text evidence="2">The sequence shown here is derived from an EMBL/GenBank/DDBJ whole genome shotgun (WGS) entry which is preliminary data.</text>
</comment>
<accession>A0AAW1NM15</accession>
<protein>
    <submittedName>
        <fullName evidence="2">Uncharacterized protein</fullName>
    </submittedName>
</protein>
<organism evidence="2 3">
    <name type="scientific">Symbiochloris irregularis</name>
    <dbReference type="NCBI Taxonomy" id="706552"/>
    <lineage>
        <taxon>Eukaryota</taxon>
        <taxon>Viridiplantae</taxon>
        <taxon>Chlorophyta</taxon>
        <taxon>core chlorophytes</taxon>
        <taxon>Trebouxiophyceae</taxon>
        <taxon>Trebouxiales</taxon>
        <taxon>Trebouxiaceae</taxon>
        <taxon>Symbiochloris</taxon>
    </lineage>
</organism>
<proteinExistence type="predicted"/>
<evidence type="ECO:0000313" key="3">
    <source>
        <dbReference type="Proteomes" id="UP001465755"/>
    </source>
</evidence>
<dbReference type="Proteomes" id="UP001465755">
    <property type="component" value="Unassembled WGS sequence"/>
</dbReference>
<reference evidence="2 3" key="1">
    <citation type="journal article" date="2024" name="Nat. Commun.">
        <title>Phylogenomics reveals the evolutionary origins of lichenization in chlorophyte algae.</title>
        <authorList>
            <person name="Puginier C."/>
            <person name="Libourel C."/>
            <person name="Otte J."/>
            <person name="Skaloud P."/>
            <person name="Haon M."/>
            <person name="Grisel S."/>
            <person name="Petersen M."/>
            <person name="Berrin J.G."/>
            <person name="Delaux P.M."/>
            <person name="Dal Grande F."/>
            <person name="Keller J."/>
        </authorList>
    </citation>
    <scope>NUCLEOTIDE SEQUENCE [LARGE SCALE GENOMIC DNA]</scope>
    <source>
        <strain evidence="2 3">SAG 2036</strain>
    </source>
</reference>
<keyword evidence="3" id="KW-1185">Reference proteome</keyword>
<sequence length="258" mass="27024">MAAFPSTDVSEGWQATCAVQAVALNLQKASDPIQAGQETPAADAPSDAAASKGKGGHAKTGLLSRVFGNKSSATSASHQADAKKAEPRTSSGHRPSVSRESGDGGSSGLYDRASLNPVERIVAAMSTAVDSVASEGKALHNFVLKPEDPEDEQVLAKGLKKQDSMEYTRARLAQSRTRSGSGPGLHELRSIEGHDGVEAVAVENAHLSAKALLKGLVKNLPPDTMREVEVVTAQYSLDTGAVSVLKRGWFSGRSIYFE</sequence>
<evidence type="ECO:0000313" key="2">
    <source>
        <dbReference type="EMBL" id="KAK9789405.1"/>
    </source>
</evidence>
<feature type="compositionally biased region" description="Polar residues" evidence="1">
    <location>
        <begin position="69"/>
        <end position="78"/>
    </location>
</feature>
<evidence type="ECO:0000256" key="1">
    <source>
        <dbReference type="SAM" id="MobiDB-lite"/>
    </source>
</evidence>
<dbReference type="EMBL" id="JALJOQ010000208">
    <property type="protein sequence ID" value="KAK9789405.1"/>
    <property type="molecule type" value="Genomic_DNA"/>
</dbReference>
<feature type="compositionally biased region" description="Low complexity" evidence="1">
    <location>
        <begin position="40"/>
        <end position="52"/>
    </location>
</feature>
<name>A0AAW1NM15_9CHLO</name>
<dbReference type="AlphaFoldDB" id="A0AAW1NM15"/>
<gene>
    <name evidence="2" type="ORF">WJX73_007102</name>
</gene>
<feature type="region of interest" description="Disordered" evidence="1">
    <location>
        <begin position="33"/>
        <end position="111"/>
    </location>
</feature>